<feature type="region of interest" description="Disordered" evidence="1">
    <location>
        <begin position="266"/>
        <end position="288"/>
    </location>
</feature>
<keyword evidence="3" id="KW-1185">Reference proteome</keyword>
<accession>A0A9W8ZXC2</accession>
<evidence type="ECO:0000313" key="2">
    <source>
        <dbReference type="EMBL" id="KAJ4468703.1"/>
    </source>
</evidence>
<feature type="region of interest" description="Disordered" evidence="1">
    <location>
        <begin position="1"/>
        <end position="100"/>
    </location>
</feature>
<dbReference type="Proteomes" id="UP001150266">
    <property type="component" value="Unassembled WGS sequence"/>
</dbReference>
<proteinExistence type="predicted"/>
<feature type="region of interest" description="Disordered" evidence="1">
    <location>
        <begin position="122"/>
        <end position="146"/>
    </location>
</feature>
<reference evidence="2" key="1">
    <citation type="submission" date="2022-08" db="EMBL/GenBank/DDBJ databases">
        <title>A Global Phylogenomic Analysis of the Shiitake Genus Lentinula.</title>
        <authorList>
            <consortium name="DOE Joint Genome Institute"/>
            <person name="Sierra-Patev S."/>
            <person name="Min B."/>
            <person name="Naranjo-Ortiz M."/>
            <person name="Looney B."/>
            <person name="Konkel Z."/>
            <person name="Slot J.C."/>
            <person name="Sakamoto Y."/>
            <person name="Steenwyk J.L."/>
            <person name="Rokas A."/>
            <person name="Carro J."/>
            <person name="Camarero S."/>
            <person name="Ferreira P."/>
            <person name="Molpeceres G."/>
            <person name="Ruiz-Duenas F.J."/>
            <person name="Serrano A."/>
            <person name="Henrissat B."/>
            <person name="Drula E."/>
            <person name="Hughes K.W."/>
            <person name="Mata J.L."/>
            <person name="Ishikawa N.K."/>
            <person name="Vargas-Isla R."/>
            <person name="Ushijima S."/>
            <person name="Smith C.A."/>
            <person name="Ahrendt S."/>
            <person name="Andreopoulos W."/>
            <person name="He G."/>
            <person name="Labutti K."/>
            <person name="Lipzen A."/>
            <person name="Ng V."/>
            <person name="Riley R."/>
            <person name="Sandor L."/>
            <person name="Barry K."/>
            <person name="Martinez A.T."/>
            <person name="Xiao Y."/>
            <person name="Gibbons J.G."/>
            <person name="Terashima K."/>
            <person name="Grigoriev I.V."/>
            <person name="Hibbett D.S."/>
        </authorList>
    </citation>
    <scope>NUCLEOTIDE SEQUENCE</scope>
    <source>
        <strain evidence="2">JLM2183</strain>
    </source>
</reference>
<dbReference type="OrthoDB" id="3268127at2759"/>
<feature type="compositionally biased region" description="Basic and acidic residues" evidence="1">
    <location>
        <begin position="277"/>
        <end position="288"/>
    </location>
</feature>
<feature type="compositionally biased region" description="Acidic residues" evidence="1">
    <location>
        <begin position="135"/>
        <end position="146"/>
    </location>
</feature>
<evidence type="ECO:0000313" key="3">
    <source>
        <dbReference type="Proteomes" id="UP001150266"/>
    </source>
</evidence>
<name>A0A9W8ZXC2_9AGAR</name>
<dbReference type="AlphaFoldDB" id="A0A9W8ZXC2"/>
<feature type="compositionally biased region" description="Polar residues" evidence="1">
    <location>
        <begin position="1"/>
        <end position="39"/>
    </location>
</feature>
<gene>
    <name evidence="2" type="ORF">J3R30DRAFT_3714131</name>
</gene>
<feature type="compositionally biased region" description="Polar residues" evidence="1">
    <location>
        <begin position="74"/>
        <end position="96"/>
    </location>
</feature>
<dbReference type="EMBL" id="JAOTPV010000034">
    <property type="protein sequence ID" value="KAJ4468703.1"/>
    <property type="molecule type" value="Genomic_DNA"/>
</dbReference>
<organism evidence="2 3">
    <name type="scientific">Lentinula aciculospora</name>
    <dbReference type="NCBI Taxonomy" id="153920"/>
    <lineage>
        <taxon>Eukaryota</taxon>
        <taxon>Fungi</taxon>
        <taxon>Dikarya</taxon>
        <taxon>Basidiomycota</taxon>
        <taxon>Agaricomycotina</taxon>
        <taxon>Agaricomycetes</taxon>
        <taxon>Agaricomycetidae</taxon>
        <taxon>Agaricales</taxon>
        <taxon>Marasmiineae</taxon>
        <taxon>Omphalotaceae</taxon>
        <taxon>Lentinula</taxon>
    </lineage>
</organism>
<evidence type="ECO:0000256" key="1">
    <source>
        <dbReference type="SAM" id="MobiDB-lite"/>
    </source>
</evidence>
<sequence length="288" mass="32962">MERLFSSSPAQHLPSTPLSNRTKSYSLSRSNHRPLNSSPLAHDFSSPFSSPVAEAQARRQSQYKSRVPSEPQRSRNSFAHNSRVPSRTAGSSSVGMDSQKAMLRDRFKQRCLKRAEKARLKACASKRRSYPSSDGPDESMDDDMDESDEDVMQGELYQRIMINQAHKERHAYLRSYYAEVGSSFDPDIEDVAVWENELHEPEPTSPVTHRAFQNMQERVETSPEELEQAELEAYAEECERQATLADFEDIPFDELFNDEELKELMADNNDNGVGQNRDVDMDNDIFRL</sequence>
<comment type="caution">
    <text evidence="2">The sequence shown here is derived from an EMBL/GenBank/DDBJ whole genome shotgun (WGS) entry which is preliminary data.</text>
</comment>
<protein>
    <submittedName>
        <fullName evidence="2">Uncharacterized protein</fullName>
    </submittedName>
</protein>